<dbReference type="GO" id="GO:0003677">
    <property type="term" value="F:DNA binding"/>
    <property type="evidence" value="ECO:0007669"/>
    <property type="project" value="UniProtKB-KW"/>
</dbReference>
<dbReference type="InterPro" id="IPR011991">
    <property type="entry name" value="ArsR-like_HTH"/>
</dbReference>
<dbReference type="AlphaFoldDB" id="A0A5N0ED35"/>
<dbReference type="InterPro" id="IPR023393">
    <property type="entry name" value="START-like_dom_sf"/>
</dbReference>
<dbReference type="Gene3D" id="1.10.10.10">
    <property type="entry name" value="Winged helix-like DNA-binding domain superfamily/Winged helix DNA-binding domain"/>
    <property type="match status" value="1"/>
</dbReference>
<feature type="domain" description="HTH arsR-type" evidence="5">
    <location>
        <begin position="1"/>
        <end position="76"/>
    </location>
</feature>
<dbReference type="PROSITE" id="PS50987">
    <property type="entry name" value="HTH_ARSR_2"/>
    <property type="match status" value="1"/>
</dbReference>
<keyword evidence="4" id="KW-0804">Transcription</keyword>
<dbReference type="CDD" id="cd00090">
    <property type="entry name" value="HTH_ARSR"/>
    <property type="match status" value="1"/>
</dbReference>
<dbReference type="SUPFAM" id="SSF55961">
    <property type="entry name" value="Bet v1-like"/>
    <property type="match status" value="1"/>
</dbReference>
<evidence type="ECO:0000259" key="5">
    <source>
        <dbReference type="PROSITE" id="PS50987"/>
    </source>
</evidence>
<sequence length="250" mass="28405">MRRTILERLAERPQAFGELAGALPISRPAVSQHLKVLKNAGLVLDQAVGTRRIYYLNPAGMGALRAQLDRFWGRALETYQQAVEQHSGEVMTHIQAEPVHQQVMVNAPLERAFAVFVERFDAIKPREHNLLSSPIAETVFEPRVGGHIYDRGEDGSECRWARVLAYDPPNRLVFSWDINARWEIETDPDKTSEVEVTFTAEGPDRTRVDLEHRNIERHGEGWEAVRSGVDNEAGWPLYLQRYLDVAAKEA</sequence>
<gene>
    <name evidence="6" type="ORF">F3087_25925</name>
</gene>
<dbReference type="InterPro" id="IPR051081">
    <property type="entry name" value="HTH_MetalResp_TranReg"/>
</dbReference>
<dbReference type="PANTHER" id="PTHR33154:SF33">
    <property type="entry name" value="TRANSCRIPTIONAL REPRESSOR SDPR"/>
    <property type="match status" value="1"/>
</dbReference>
<dbReference type="InterPro" id="IPR001845">
    <property type="entry name" value="HTH_ArsR_DNA-bd_dom"/>
</dbReference>
<keyword evidence="2" id="KW-0805">Transcription regulation</keyword>
<comment type="similarity">
    <text evidence="1">Belongs to the AHA1 family.</text>
</comment>
<dbReference type="Pfam" id="PF08327">
    <property type="entry name" value="AHSA1"/>
    <property type="match status" value="1"/>
</dbReference>
<organism evidence="6 7">
    <name type="scientific">Nocardia colli</name>
    <dbReference type="NCBI Taxonomy" id="2545717"/>
    <lineage>
        <taxon>Bacteria</taxon>
        <taxon>Bacillati</taxon>
        <taxon>Actinomycetota</taxon>
        <taxon>Actinomycetes</taxon>
        <taxon>Mycobacteriales</taxon>
        <taxon>Nocardiaceae</taxon>
        <taxon>Nocardia</taxon>
    </lineage>
</organism>
<evidence type="ECO:0000256" key="4">
    <source>
        <dbReference type="ARBA" id="ARBA00023163"/>
    </source>
</evidence>
<dbReference type="NCBIfam" id="NF033788">
    <property type="entry name" value="HTH_metalloreg"/>
    <property type="match status" value="1"/>
</dbReference>
<dbReference type="PANTHER" id="PTHR33154">
    <property type="entry name" value="TRANSCRIPTIONAL REGULATOR, ARSR FAMILY"/>
    <property type="match status" value="1"/>
</dbReference>
<evidence type="ECO:0000313" key="6">
    <source>
        <dbReference type="EMBL" id="KAA8886055.1"/>
    </source>
</evidence>
<keyword evidence="3" id="KW-0238">DNA-binding</keyword>
<name>A0A5N0ED35_9NOCA</name>
<dbReference type="SMART" id="SM00418">
    <property type="entry name" value="HTH_ARSR"/>
    <property type="match status" value="1"/>
</dbReference>
<keyword evidence="7" id="KW-1185">Reference proteome</keyword>
<dbReference type="CDD" id="cd08891">
    <property type="entry name" value="SRPBCC_CalC"/>
    <property type="match status" value="1"/>
</dbReference>
<evidence type="ECO:0000256" key="1">
    <source>
        <dbReference type="ARBA" id="ARBA00006817"/>
    </source>
</evidence>
<dbReference type="Proteomes" id="UP000323876">
    <property type="component" value="Unassembled WGS sequence"/>
</dbReference>
<dbReference type="Gene3D" id="3.30.530.20">
    <property type="match status" value="1"/>
</dbReference>
<dbReference type="InterPro" id="IPR036388">
    <property type="entry name" value="WH-like_DNA-bd_sf"/>
</dbReference>
<protein>
    <submittedName>
        <fullName evidence="6">Metalloregulator ArsR/SmtB family transcription factor</fullName>
    </submittedName>
</protein>
<dbReference type="EMBL" id="VXLC01000014">
    <property type="protein sequence ID" value="KAA8886055.1"/>
    <property type="molecule type" value="Genomic_DNA"/>
</dbReference>
<dbReference type="InterPro" id="IPR013538">
    <property type="entry name" value="ASHA1/2-like_C"/>
</dbReference>
<dbReference type="GO" id="GO:0003700">
    <property type="term" value="F:DNA-binding transcription factor activity"/>
    <property type="evidence" value="ECO:0007669"/>
    <property type="project" value="InterPro"/>
</dbReference>
<proteinExistence type="inferred from homology"/>
<evidence type="ECO:0000256" key="2">
    <source>
        <dbReference type="ARBA" id="ARBA00023015"/>
    </source>
</evidence>
<reference evidence="6 7" key="1">
    <citation type="submission" date="2019-09" db="EMBL/GenBank/DDBJ databases">
        <authorList>
            <person name="Wang X."/>
        </authorList>
    </citation>
    <scope>NUCLEOTIDE SEQUENCE [LARGE SCALE GENOMIC DNA]</scope>
    <source>
        <strain evidence="6 7">CICC 11023</strain>
    </source>
</reference>
<dbReference type="SUPFAM" id="SSF46785">
    <property type="entry name" value="Winged helix' DNA-binding domain"/>
    <property type="match status" value="1"/>
</dbReference>
<dbReference type="OrthoDB" id="268331at2"/>
<dbReference type="InterPro" id="IPR036390">
    <property type="entry name" value="WH_DNA-bd_sf"/>
</dbReference>
<dbReference type="Pfam" id="PF01022">
    <property type="entry name" value="HTH_5"/>
    <property type="match status" value="1"/>
</dbReference>
<accession>A0A5N0ED35</accession>
<evidence type="ECO:0000256" key="3">
    <source>
        <dbReference type="ARBA" id="ARBA00023125"/>
    </source>
</evidence>
<comment type="caution">
    <text evidence="6">The sequence shown here is derived from an EMBL/GenBank/DDBJ whole genome shotgun (WGS) entry which is preliminary data.</text>
</comment>
<evidence type="ECO:0000313" key="7">
    <source>
        <dbReference type="Proteomes" id="UP000323876"/>
    </source>
</evidence>